<dbReference type="SUPFAM" id="SSF52540">
    <property type="entry name" value="P-loop containing nucleoside triphosphate hydrolases"/>
    <property type="match status" value="1"/>
</dbReference>
<organism evidence="2 3">
    <name type="scientific">Abyssibacter profundi</name>
    <dbReference type="NCBI Taxonomy" id="2182787"/>
    <lineage>
        <taxon>Bacteria</taxon>
        <taxon>Pseudomonadati</taxon>
        <taxon>Pseudomonadota</taxon>
        <taxon>Gammaproteobacteria</taxon>
        <taxon>Chromatiales</taxon>
        <taxon>Oceanococcaceae</taxon>
        <taxon>Abyssibacter</taxon>
    </lineage>
</organism>
<dbReference type="OrthoDB" id="9784878at2"/>
<dbReference type="GO" id="GO:0006270">
    <property type="term" value="P:DNA replication initiation"/>
    <property type="evidence" value="ECO:0007669"/>
    <property type="project" value="TreeGrafter"/>
</dbReference>
<dbReference type="Pfam" id="PF22688">
    <property type="entry name" value="Hda_lid"/>
    <property type="match status" value="1"/>
</dbReference>
<dbReference type="RefSeq" id="WP_109718440.1">
    <property type="nucleotide sequence ID" value="NZ_QEQK01000001.1"/>
</dbReference>
<evidence type="ECO:0000313" key="3">
    <source>
        <dbReference type="Proteomes" id="UP000251800"/>
    </source>
</evidence>
<evidence type="ECO:0000313" key="2">
    <source>
        <dbReference type="EMBL" id="PWN57584.1"/>
    </source>
</evidence>
<protein>
    <submittedName>
        <fullName evidence="2">DnaA regulatory inactivator Hda</fullName>
    </submittedName>
</protein>
<dbReference type="Proteomes" id="UP000251800">
    <property type="component" value="Unassembled WGS sequence"/>
</dbReference>
<feature type="domain" description="Hda lid" evidence="1">
    <location>
        <begin position="160"/>
        <end position="220"/>
    </location>
</feature>
<dbReference type="PANTHER" id="PTHR30050">
    <property type="entry name" value="CHROMOSOMAL REPLICATION INITIATOR PROTEIN DNAA"/>
    <property type="match status" value="1"/>
</dbReference>
<gene>
    <name evidence="2" type="ORF">DEH80_00120</name>
</gene>
<dbReference type="GO" id="GO:0032297">
    <property type="term" value="P:negative regulation of DNA-templated DNA replication initiation"/>
    <property type="evidence" value="ECO:0007669"/>
    <property type="project" value="TreeGrafter"/>
</dbReference>
<sequence>MNTPQLPLEIRLAEATEFTSFVPGSNGAAVSAVRDASAPLVLIGPAGVGKTHLLQAASRQAGRSAWLPLRQLLDHGPAVLESFGGLDLVCLDDVDAIAGDRAWELAVTRLIDSARVEGGRWLASLSHHPDQAGFQAPDLRSRLTWVAIHRLDGLDEAALSQLLAQRLAARGLRCPDAVSRYVLRRISRSAAAVVALVDAIDTASLAAQREVTIPLVRELLA</sequence>
<accession>A0A363UQ58</accession>
<dbReference type="Gene3D" id="1.10.8.60">
    <property type="match status" value="1"/>
</dbReference>
<dbReference type="AlphaFoldDB" id="A0A363UQ58"/>
<dbReference type="PANTHER" id="PTHR30050:SF5">
    <property type="entry name" value="DNAA REGULATORY INACTIVATOR HDA"/>
    <property type="match status" value="1"/>
</dbReference>
<comment type="caution">
    <text evidence="2">The sequence shown here is derived from an EMBL/GenBank/DDBJ whole genome shotgun (WGS) entry which is preliminary data.</text>
</comment>
<dbReference type="InterPro" id="IPR055199">
    <property type="entry name" value="Hda_lid"/>
</dbReference>
<keyword evidence="3" id="KW-1185">Reference proteome</keyword>
<dbReference type="Gene3D" id="3.40.50.300">
    <property type="entry name" value="P-loop containing nucleotide triphosphate hydrolases"/>
    <property type="match status" value="1"/>
</dbReference>
<reference evidence="2 3" key="1">
    <citation type="submission" date="2018-05" db="EMBL/GenBank/DDBJ databases">
        <title>Abyssibacter profundi OUC007T gen. nov., sp. nov, a marine bacterium isolated from seawater of the Mariana Trench.</title>
        <authorList>
            <person name="Zhou S."/>
        </authorList>
    </citation>
    <scope>NUCLEOTIDE SEQUENCE [LARGE SCALE GENOMIC DNA]</scope>
    <source>
        <strain evidence="2 3">OUC007</strain>
    </source>
</reference>
<name>A0A363UQ58_9GAMM</name>
<proteinExistence type="predicted"/>
<dbReference type="EMBL" id="QEQK01000001">
    <property type="protein sequence ID" value="PWN57584.1"/>
    <property type="molecule type" value="Genomic_DNA"/>
</dbReference>
<dbReference type="InterPro" id="IPR027417">
    <property type="entry name" value="P-loop_NTPase"/>
</dbReference>
<evidence type="ECO:0000259" key="1">
    <source>
        <dbReference type="Pfam" id="PF22688"/>
    </source>
</evidence>